<comment type="caution">
    <text evidence="2">The sequence shown here is derived from an EMBL/GenBank/DDBJ whole genome shotgun (WGS) entry which is preliminary data.</text>
</comment>
<feature type="compositionally biased region" description="Basic residues" evidence="1">
    <location>
        <begin position="1"/>
        <end position="14"/>
    </location>
</feature>
<feature type="compositionally biased region" description="Basic and acidic residues" evidence="1">
    <location>
        <begin position="37"/>
        <end position="51"/>
    </location>
</feature>
<dbReference type="AlphaFoldDB" id="A0AAV8T5V8"/>
<evidence type="ECO:0000313" key="2">
    <source>
        <dbReference type="EMBL" id="KAJ8761968.1"/>
    </source>
</evidence>
<dbReference type="EMBL" id="JAIWQS010000006">
    <property type="protein sequence ID" value="KAJ8761968.1"/>
    <property type="molecule type" value="Genomic_DNA"/>
</dbReference>
<protein>
    <submittedName>
        <fullName evidence="2">Uncharacterized protein</fullName>
    </submittedName>
</protein>
<evidence type="ECO:0000313" key="3">
    <source>
        <dbReference type="Proteomes" id="UP001159364"/>
    </source>
</evidence>
<proteinExistence type="predicted"/>
<feature type="compositionally biased region" description="Basic and acidic residues" evidence="1">
    <location>
        <begin position="61"/>
        <end position="74"/>
    </location>
</feature>
<feature type="compositionally biased region" description="Polar residues" evidence="1">
    <location>
        <begin position="155"/>
        <end position="167"/>
    </location>
</feature>
<dbReference type="PANTHER" id="PTHR37187">
    <property type="entry name" value="EXPRESSED PROTEIN"/>
    <property type="match status" value="1"/>
</dbReference>
<name>A0AAV8T5V8_9ROSI</name>
<gene>
    <name evidence="2" type="ORF">K2173_006570</name>
</gene>
<accession>A0AAV8T5V8</accession>
<feature type="compositionally biased region" description="Basic and acidic residues" evidence="1">
    <location>
        <begin position="137"/>
        <end position="153"/>
    </location>
</feature>
<evidence type="ECO:0000256" key="1">
    <source>
        <dbReference type="SAM" id="MobiDB-lite"/>
    </source>
</evidence>
<reference evidence="2 3" key="1">
    <citation type="submission" date="2021-09" db="EMBL/GenBank/DDBJ databases">
        <title>Genomic insights and catalytic innovation underlie evolution of tropane alkaloids biosynthesis.</title>
        <authorList>
            <person name="Wang Y.-J."/>
            <person name="Tian T."/>
            <person name="Huang J.-P."/>
            <person name="Huang S.-X."/>
        </authorList>
    </citation>
    <scope>NUCLEOTIDE SEQUENCE [LARGE SCALE GENOMIC DNA]</scope>
    <source>
        <strain evidence="2">KIB-2018</strain>
        <tissue evidence="2">Leaf</tissue>
    </source>
</reference>
<feature type="region of interest" description="Disordered" evidence="1">
    <location>
        <begin position="1"/>
        <end position="97"/>
    </location>
</feature>
<dbReference type="PANTHER" id="PTHR37187:SF19">
    <property type="entry name" value="(RAPE) HYPOTHETICAL PROTEIN"/>
    <property type="match status" value="1"/>
</dbReference>
<feature type="compositionally biased region" description="Polar residues" evidence="1">
    <location>
        <begin position="20"/>
        <end position="36"/>
    </location>
</feature>
<feature type="region of interest" description="Disordered" evidence="1">
    <location>
        <begin position="137"/>
        <end position="178"/>
    </location>
</feature>
<dbReference type="Proteomes" id="UP001159364">
    <property type="component" value="Linkage Group LG06"/>
</dbReference>
<keyword evidence="3" id="KW-1185">Reference proteome</keyword>
<sequence length="426" mass="45881">MPSGPKKRKAAKKKREQEGNNKGNHQDSNSSSIHNSKGQEDPRYEEGRGSDCGDVDSPVSIDREVHSDERHPFSEESDEKVPLAPQSVGHVEVTRERIAEDIEGSKRVGQKDGCFDKSDGELDDYAVQIEQKIGENVDHFESVDKSYGGDERNSGVVSSDGQSQEFQQKPKGEGYHSISNEISYHSDKKAADASSAGVTGFSGNGDSLHDEEKTVMPFLSITQVSENGKPVKAANNNSGVETVTNTDMAPAVVPMSEVVKPSLEGVKVEDSEFLEVVELPTEENVSNLLPTSNEPAEVLLGSALQEEDVVLGETDGQLSTLSGTLESGNNVKISEIPDKCTTTKDAEYIKGSQPSDGILYGNEGKSVPIAHEFTSETNINAQKAKESGISDVTETQPLVSSASRVTERSSWMSCCGLFDAFTDSSR</sequence>
<organism evidence="2 3">
    <name type="scientific">Erythroxylum novogranatense</name>
    <dbReference type="NCBI Taxonomy" id="1862640"/>
    <lineage>
        <taxon>Eukaryota</taxon>
        <taxon>Viridiplantae</taxon>
        <taxon>Streptophyta</taxon>
        <taxon>Embryophyta</taxon>
        <taxon>Tracheophyta</taxon>
        <taxon>Spermatophyta</taxon>
        <taxon>Magnoliopsida</taxon>
        <taxon>eudicotyledons</taxon>
        <taxon>Gunneridae</taxon>
        <taxon>Pentapetalae</taxon>
        <taxon>rosids</taxon>
        <taxon>fabids</taxon>
        <taxon>Malpighiales</taxon>
        <taxon>Erythroxylaceae</taxon>
        <taxon>Erythroxylum</taxon>
    </lineage>
</organism>